<dbReference type="SUPFAM" id="SSF48452">
    <property type="entry name" value="TPR-like"/>
    <property type="match status" value="1"/>
</dbReference>
<dbReference type="Gene3D" id="1.25.40.390">
    <property type="match status" value="1"/>
</dbReference>
<feature type="domain" description="RagB/SusD" evidence="6">
    <location>
        <begin position="19"/>
        <end position="147"/>
    </location>
</feature>
<comment type="subcellular location">
    <subcellularLocation>
        <location evidence="1">Cell outer membrane</location>
    </subcellularLocation>
</comment>
<evidence type="ECO:0000313" key="8">
    <source>
        <dbReference type="Proteomes" id="UP001258315"/>
    </source>
</evidence>
<organism evidence="7 8">
    <name type="scientific">Mucilaginibacter terrae</name>
    <dbReference type="NCBI Taxonomy" id="1955052"/>
    <lineage>
        <taxon>Bacteria</taxon>
        <taxon>Pseudomonadati</taxon>
        <taxon>Bacteroidota</taxon>
        <taxon>Sphingobacteriia</taxon>
        <taxon>Sphingobacteriales</taxon>
        <taxon>Sphingobacteriaceae</taxon>
        <taxon>Mucilaginibacter</taxon>
    </lineage>
</organism>
<keyword evidence="4" id="KW-0472">Membrane</keyword>
<accession>A0ABU3GRA6</accession>
<evidence type="ECO:0000256" key="3">
    <source>
        <dbReference type="ARBA" id="ARBA00022729"/>
    </source>
</evidence>
<comment type="similarity">
    <text evidence="2">Belongs to the SusD family.</text>
</comment>
<keyword evidence="8" id="KW-1185">Reference proteome</keyword>
<dbReference type="InterPro" id="IPR011990">
    <property type="entry name" value="TPR-like_helical_dom_sf"/>
</dbReference>
<evidence type="ECO:0000256" key="2">
    <source>
        <dbReference type="ARBA" id="ARBA00006275"/>
    </source>
</evidence>
<dbReference type="EMBL" id="JAVLVU010000001">
    <property type="protein sequence ID" value="MDT3402301.1"/>
    <property type="molecule type" value="Genomic_DNA"/>
</dbReference>
<name>A0ABU3GRA6_9SPHI</name>
<sequence length="147" mass="16384">MQWIAGSTIGGRVYYYPFKYKKVFSSGAPTEHYMVLRLAEQYLIRAECRGKTGNIAGAIADLHVIQKRANAALYAGEAAGLPDAIELERKKELFCEWGHRWADLKRTGRADVVLSPVKAGWKPAAALFPVPQEELDANPYLDQNPGY</sequence>
<keyword evidence="5" id="KW-0998">Cell outer membrane</keyword>
<evidence type="ECO:0000256" key="4">
    <source>
        <dbReference type="ARBA" id="ARBA00023136"/>
    </source>
</evidence>
<proteinExistence type="inferred from homology"/>
<dbReference type="Pfam" id="PF07980">
    <property type="entry name" value="SusD_RagB"/>
    <property type="match status" value="1"/>
</dbReference>
<dbReference type="RefSeq" id="WP_311948646.1">
    <property type="nucleotide sequence ID" value="NZ_JAVLVU010000001.1"/>
</dbReference>
<protein>
    <recommendedName>
        <fullName evidence="6">RagB/SusD domain-containing protein</fullName>
    </recommendedName>
</protein>
<gene>
    <name evidence="7" type="ORF">QE417_001373</name>
</gene>
<evidence type="ECO:0000256" key="1">
    <source>
        <dbReference type="ARBA" id="ARBA00004442"/>
    </source>
</evidence>
<dbReference type="InterPro" id="IPR012944">
    <property type="entry name" value="SusD_RagB_dom"/>
</dbReference>
<evidence type="ECO:0000259" key="6">
    <source>
        <dbReference type="Pfam" id="PF07980"/>
    </source>
</evidence>
<keyword evidence="3" id="KW-0732">Signal</keyword>
<evidence type="ECO:0000256" key="5">
    <source>
        <dbReference type="ARBA" id="ARBA00023237"/>
    </source>
</evidence>
<comment type="caution">
    <text evidence="7">The sequence shown here is derived from an EMBL/GenBank/DDBJ whole genome shotgun (WGS) entry which is preliminary data.</text>
</comment>
<dbReference type="Proteomes" id="UP001258315">
    <property type="component" value="Unassembled WGS sequence"/>
</dbReference>
<evidence type="ECO:0000313" key="7">
    <source>
        <dbReference type="EMBL" id="MDT3402301.1"/>
    </source>
</evidence>
<reference evidence="8" key="1">
    <citation type="submission" date="2023-07" db="EMBL/GenBank/DDBJ databases">
        <title>Functional and genomic diversity of the sorghum phyllosphere microbiome.</title>
        <authorList>
            <person name="Shade A."/>
        </authorList>
    </citation>
    <scope>NUCLEOTIDE SEQUENCE [LARGE SCALE GENOMIC DNA]</scope>
    <source>
        <strain evidence="8">SORGH_AS_0422</strain>
    </source>
</reference>